<evidence type="ECO:0000256" key="7">
    <source>
        <dbReference type="SAM" id="Phobius"/>
    </source>
</evidence>
<comment type="caution">
    <text evidence="10">The sequence shown here is derived from an EMBL/GenBank/DDBJ whole genome shotgun (WGS) entry which is preliminary data.</text>
</comment>
<dbReference type="PRINTS" id="PR00109">
    <property type="entry name" value="TYRKINASE"/>
</dbReference>
<dbReference type="Gene3D" id="2.10.25.10">
    <property type="entry name" value="Laminin"/>
    <property type="match status" value="3"/>
</dbReference>
<dbReference type="GO" id="GO:0007169">
    <property type="term" value="P:cell surface receptor protein tyrosine kinase signaling pathway"/>
    <property type="evidence" value="ECO:0007669"/>
    <property type="project" value="TreeGrafter"/>
</dbReference>
<dbReference type="AlphaFoldDB" id="A0A9Q1C1T7"/>
<dbReference type="PROSITE" id="PS01186">
    <property type="entry name" value="EGF_2"/>
    <property type="match status" value="1"/>
</dbReference>
<gene>
    <name evidence="10" type="ORF">HOLleu_20729</name>
</gene>
<dbReference type="PROSITE" id="PS50026">
    <property type="entry name" value="EGF_3"/>
    <property type="match status" value="2"/>
</dbReference>
<dbReference type="OrthoDB" id="4062651at2759"/>
<evidence type="ECO:0000313" key="10">
    <source>
        <dbReference type="EMBL" id="KAJ8036683.1"/>
    </source>
</evidence>
<reference evidence="10" key="1">
    <citation type="submission" date="2021-10" db="EMBL/GenBank/DDBJ databases">
        <title>Tropical sea cucumber genome reveals ecological adaptation and Cuvierian tubules defense mechanism.</title>
        <authorList>
            <person name="Chen T."/>
        </authorList>
    </citation>
    <scope>NUCLEOTIDE SEQUENCE</scope>
    <source>
        <strain evidence="10">Nanhai2018</strain>
        <tissue evidence="10">Muscle</tissue>
    </source>
</reference>
<sequence length="569" mass="63092">MELQSLWGNDTHRTRTFFRISGFIILFFTYPLQGSEVATIGSETTRDMFNDCDTMCNAIGTGTVECMGGSCECMEPGYYAMFNASLQGYDCIDNDECSSGLNNCDQTSSDCENTVGSFTCTCKVGYNKTTTDACEDIDECSENSHTCDSITSNCKNTLGSYECDCKPGFSSNGSDGVCTNINECLMDPPPCDISIQNCTDTTGSYECTCLDGTTSCESCKIGSIDCVILVCVVILILIIVAVLLTVIILRVRRSRKTPPSPPTRNRTADVELVHAEPEYNHTIVPEPVLQGTSNVAALLISKKNVHMESKLIGEGVIEYYKATLTLPDQQERAAVVKTIAETSSSGISTLIINEVERLSLLPSHAYIVELLGWCDTAPPYIIFEFINGSSLLAGLEEGQVKVSNGTNIALQVARGMKFLSEKGFLHPGLRAEKILYSESGMCKLYDFVPEEIALDLKKLAWDEYPPYQWMSPEYLFLEELTRTGDVWSFGILLWEIFSKGEQPFGDKDRLLVQKCIRQEDPILSKPKACPGGVWTLVLQCWEKRPEERATFQHLSSELFLMTQEKTYEL</sequence>
<dbReference type="PROSITE" id="PS01187">
    <property type="entry name" value="EGF_CA"/>
    <property type="match status" value="1"/>
</dbReference>
<accession>A0A9Q1C1T7</accession>
<protein>
    <submittedName>
        <fullName evidence="10">Tyrosine-protein kinase transmembrane receptor Ror</fullName>
    </submittedName>
</protein>
<dbReference type="GO" id="GO:0004714">
    <property type="term" value="F:transmembrane receptor protein tyrosine kinase activity"/>
    <property type="evidence" value="ECO:0007669"/>
    <property type="project" value="TreeGrafter"/>
</dbReference>
<proteinExistence type="predicted"/>
<dbReference type="InterPro" id="IPR001245">
    <property type="entry name" value="Ser-Thr/Tyr_kinase_cat_dom"/>
</dbReference>
<keyword evidence="7" id="KW-1133">Transmembrane helix</keyword>
<dbReference type="InterPro" id="IPR018097">
    <property type="entry name" value="EGF_Ca-bd_CS"/>
</dbReference>
<evidence type="ECO:0000256" key="3">
    <source>
        <dbReference type="ARBA" id="ARBA00022737"/>
    </source>
</evidence>
<dbReference type="FunFam" id="2.10.25.10:FF:000005">
    <property type="entry name" value="Fibrillin 2"/>
    <property type="match status" value="1"/>
</dbReference>
<dbReference type="SMART" id="SM00181">
    <property type="entry name" value="EGF"/>
    <property type="match status" value="3"/>
</dbReference>
<feature type="transmembrane region" description="Helical" evidence="7">
    <location>
        <begin position="227"/>
        <end position="249"/>
    </location>
</feature>
<evidence type="ECO:0000256" key="4">
    <source>
        <dbReference type="ARBA" id="ARBA00023157"/>
    </source>
</evidence>
<comment type="caution">
    <text evidence="6">Lacks conserved residue(s) required for the propagation of feature annotation.</text>
</comment>
<dbReference type="InterPro" id="IPR049883">
    <property type="entry name" value="NOTCH1_EGF-like"/>
</dbReference>
<evidence type="ECO:0000313" key="11">
    <source>
        <dbReference type="Proteomes" id="UP001152320"/>
    </source>
</evidence>
<dbReference type="Gene3D" id="1.10.510.10">
    <property type="entry name" value="Transferase(Phosphotransferase) domain 1"/>
    <property type="match status" value="1"/>
</dbReference>
<keyword evidence="3" id="KW-0677">Repeat</keyword>
<dbReference type="SMART" id="SM00179">
    <property type="entry name" value="EGF_CA"/>
    <property type="match status" value="3"/>
</dbReference>
<dbReference type="EMBL" id="JAIZAY010000009">
    <property type="protein sequence ID" value="KAJ8036683.1"/>
    <property type="molecule type" value="Genomic_DNA"/>
</dbReference>
<evidence type="ECO:0000256" key="2">
    <source>
        <dbReference type="ARBA" id="ARBA00022729"/>
    </source>
</evidence>
<dbReference type="Pfam" id="PF07645">
    <property type="entry name" value="EGF_CA"/>
    <property type="match status" value="3"/>
</dbReference>
<keyword evidence="10" id="KW-0808">Transferase</keyword>
<keyword evidence="10" id="KW-0675">Receptor</keyword>
<dbReference type="InterPro" id="IPR011009">
    <property type="entry name" value="Kinase-like_dom_sf"/>
</dbReference>
<keyword evidence="1 6" id="KW-0245">EGF-like domain</keyword>
<keyword evidence="2" id="KW-0732">Signal</keyword>
<dbReference type="SUPFAM" id="SSF57196">
    <property type="entry name" value="EGF/Laminin"/>
    <property type="match status" value="2"/>
</dbReference>
<dbReference type="CDD" id="cd00054">
    <property type="entry name" value="EGF_CA"/>
    <property type="match status" value="3"/>
</dbReference>
<evidence type="ECO:0000259" key="9">
    <source>
        <dbReference type="PROSITE" id="PS50026"/>
    </source>
</evidence>
<feature type="domain" description="Protein kinase" evidence="8">
    <location>
        <begin position="306"/>
        <end position="560"/>
    </location>
</feature>
<dbReference type="Proteomes" id="UP001152320">
    <property type="component" value="Chromosome 9"/>
</dbReference>
<dbReference type="InterPro" id="IPR050122">
    <property type="entry name" value="RTK"/>
</dbReference>
<dbReference type="InterPro" id="IPR000719">
    <property type="entry name" value="Prot_kinase_dom"/>
</dbReference>
<dbReference type="GO" id="GO:0043235">
    <property type="term" value="C:receptor complex"/>
    <property type="evidence" value="ECO:0007669"/>
    <property type="project" value="TreeGrafter"/>
</dbReference>
<keyword evidence="11" id="KW-1185">Reference proteome</keyword>
<keyword evidence="4" id="KW-1015">Disulfide bond</keyword>
<dbReference type="FunFam" id="2.10.25.10:FF:000038">
    <property type="entry name" value="Fibrillin 2"/>
    <property type="match status" value="1"/>
</dbReference>
<dbReference type="GO" id="GO:0005886">
    <property type="term" value="C:plasma membrane"/>
    <property type="evidence" value="ECO:0007669"/>
    <property type="project" value="TreeGrafter"/>
</dbReference>
<dbReference type="InterPro" id="IPR000742">
    <property type="entry name" value="EGF"/>
</dbReference>
<dbReference type="PROSITE" id="PS00010">
    <property type="entry name" value="ASX_HYDROXYL"/>
    <property type="match status" value="3"/>
</dbReference>
<evidence type="ECO:0000256" key="1">
    <source>
        <dbReference type="ARBA" id="ARBA00022536"/>
    </source>
</evidence>
<dbReference type="GO" id="GO:0005524">
    <property type="term" value="F:ATP binding"/>
    <property type="evidence" value="ECO:0007669"/>
    <property type="project" value="InterPro"/>
</dbReference>
<feature type="domain" description="EGF-like" evidence="9">
    <location>
        <begin position="93"/>
        <end position="135"/>
    </location>
</feature>
<keyword evidence="7 10" id="KW-0812">Transmembrane</keyword>
<dbReference type="GO" id="GO:0005509">
    <property type="term" value="F:calcium ion binding"/>
    <property type="evidence" value="ECO:0007669"/>
    <property type="project" value="InterPro"/>
</dbReference>
<organism evidence="10 11">
    <name type="scientific">Holothuria leucospilota</name>
    <name type="common">Black long sea cucumber</name>
    <name type="synonym">Mertensiothuria leucospilota</name>
    <dbReference type="NCBI Taxonomy" id="206669"/>
    <lineage>
        <taxon>Eukaryota</taxon>
        <taxon>Metazoa</taxon>
        <taxon>Echinodermata</taxon>
        <taxon>Eleutherozoa</taxon>
        <taxon>Echinozoa</taxon>
        <taxon>Holothuroidea</taxon>
        <taxon>Aspidochirotacea</taxon>
        <taxon>Aspidochirotida</taxon>
        <taxon>Holothuriidae</taxon>
        <taxon>Holothuria</taxon>
    </lineage>
</organism>
<feature type="domain" description="EGF-like" evidence="9">
    <location>
        <begin position="136"/>
        <end position="175"/>
    </location>
</feature>
<evidence type="ECO:0000256" key="6">
    <source>
        <dbReference type="PROSITE-ProRule" id="PRU00076"/>
    </source>
</evidence>
<evidence type="ECO:0000259" key="8">
    <source>
        <dbReference type="PROSITE" id="PS50011"/>
    </source>
</evidence>
<keyword evidence="7" id="KW-0472">Membrane</keyword>
<evidence type="ECO:0000256" key="5">
    <source>
        <dbReference type="ARBA" id="ARBA00023180"/>
    </source>
</evidence>
<dbReference type="SUPFAM" id="SSF56112">
    <property type="entry name" value="Protein kinase-like (PK-like)"/>
    <property type="match status" value="1"/>
</dbReference>
<dbReference type="PROSITE" id="PS50011">
    <property type="entry name" value="PROTEIN_KINASE_DOM"/>
    <property type="match status" value="1"/>
</dbReference>
<dbReference type="InterPro" id="IPR001881">
    <property type="entry name" value="EGF-like_Ca-bd_dom"/>
</dbReference>
<dbReference type="PANTHER" id="PTHR24416:SF611">
    <property type="entry name" value="TYROSINE-PROTEIN KINASE TRANSMEMBRANE RECEPTOR ROR"/>
    <property type="match status" value="1"/>
</dbReference>
<name>A0A9Q1C1T7_HOLLE</name>
<dbReference type="PANTHER" id="PTHR24416">
    <property type="entry name" value="TYROSINE-PROTEIN KINASE RECEPTOR"/>
    <property type="match status" value="1"/>
</dbReference>
<keyword evidence="10" id="KW-0418">Kinase</keyword>
<keyword evidence="5" id="KW-0325">Glycoprotein</keyword>
<dbReference type="InterPro" id="IPR000152">
    <property type="entry name" value="EGF-type_Asp/Asn_hydroxyl_site"/>
</dbReference>
<dbReference type="Pfam" id="PF07714">
    <property type="entry name" value="PK_Tyr_Ser-Thr"/>
    <property type="match status" value="1"/>
</dbReference>